<reference evidence="10" key="1">
    <citation type="submission" date="2016-02" db="EMBL/GenBank/DDBJ databases">
        <authorList>
            <person name="Rodrigo-Torres Lidia"/>
            <person name="Arahal R.David."/>
        </authorList>
    </citation>
    <scope>NUCLEOTIDE SEQUENCE [LARGE SCALE GENOMIC DNA]</scope>
    <source>
        <strain evidence="10">CECT 9029</strain>
    </source>
</reference>
<evidence type="ECO:0000256" key="3">
    <source>
        <dbReference type="ARBA" id="ARBA00007275"/>
    </source>
</evidence>
<comment type="catalytic activity">
    <reaction evidence="1">
        <text>GDP-alpha-D-mannose + H2O = alpha-D-mannose 1-phosphate + GMP + 2 H(+)</text>
        <dbReference type="Rhea" id="RHEA:27978"/>
        <dbReference type="ChEBI" id="CHEBI:15377"/>
        <dbReference type="ChEBI" id="CHEBI:15378"/>
        <dbReference type="ChEBI" id="CHEBI:57527"/>
        <dbReference type="ChEBI" id="CHEBI:58115"/>
        <dbReference type="ChEBI" id="CHEBI:58409"/>
    </reaction>
</comment>
<evidence type="ECO:0000256" key="6">
    <source>
        <dbReference type="ARBA" id="ARBA00032162"/>
    </source>
</evidence>
<dbReference type="InterPro" id="IPR015797">
    <property type="entry name" value="NUDIX_hydrolase-like_dom_sf"/>
</dbReference>
<evidence type="ECO:0000259" key="8">
    <source>
        <dbReference type="PROSITE" id="PS51462"/>
    </source>
</evidence>
<dbReference type="PANTHER" id="PTHR11839">
    <property type="entry name" value="UDP/ADP-SUGAR PYROPHOSPHATASE"/>
    <property type="match status" value="1"/>
</dbReference>
<dbReference type="STRING" id="1796497.GCE9029_02655"/>
<dbReference type="Pfam" id="PF00293">
    <property type="entry name" value="NUDIX"/>
    <property type="match status" value="1"/>
</dbReference>
<dbReference type="AlphaFoldDB" id="A0A128F529"/>
<dbReference type="Gene3D" id="3.90.79.10">
    <property type="entry name" value="Nucleoside Triphosphate Pyrophosphohydrolase"/>
    <property type="match status" value="1"/>
</dbReference>
<dbReference type="GO" id="GO:0016787">
    <property type="term" value="F:hydrolase activity"/>
    <property type="evidence" value="ECO:0007669"/>
    <property type="project" value="UniProtKB-KW"/>
</dbReference>
<evidence type="ECO:0000256" key="1">
    <source>
        <dbReference type="ARBA" id="ARBA00000847"/>
    </source>
</evidence>
<protein>
    <recommendedName>
        <fullName evidence="4">GDP-mannose pyrophosphatase</fullName>
    </recommendedName>
    <alternativeName>
        <fullName evidence="6">GDP-mannose hydrolase</fullName>
    </alternativeName>
    <alternativeName>
        <fullName evidence="7">GDPMK</fullName>
    </alternativeName>
</protein>
<evidence type="ECO:0000256" key="4">
    <source>
        <dbReference type="ARBA" id="ARBA00016377"/>
    </source>
</evidence>
<organism evidence="9 10">
    <name type="scientific">Grimontia celer</name>
    <dbReference type="NCBI Taxonomy" id="1796497"/>
    <lineage>
        <taxon>Bacteria</taxon>
        <taxon>Pseudomonadati</taxon>
        <taxon>Pseudomonadota</taxon>
        <taxon>Gammaproteobacteria</taxon>
        <taxon>Vibrionales</taxon>
        <taxon>Vibrionaceae</taxon>
        <taxon>Grimontia</taxon>
    </lineage>
</organism>
<accession>A0A128F529</accession>
<comment type="cofactor">
    <cofactor evidence="2">
        <name>Mg(2+)</name>
        <dbReference type="ChEBI" id="CHEBI:18420"/>
    </cofactor>
</comment>
<dbReference type="PROSITE" id="PS51462">
    <property type="entry name" value="NUDIX"/>
    <property type="match status" value="1"/>
</dbReference>
<dbReference type="GO" id="GO:0019693">
    <property type="term" value="P:ribose phosphate metabolic process"/>
    <property type="evidence" value="ECO:0007669"/>
    <property type="project" value="TreeGrafter"/>
</dbReference>
<dbReference type="RefSeq" id="WP_062663699.1">
    <property type="nucleotide sequence ID" value="NZ_FIZX01000002.1"/>
</dbReference>
<sequence length="177" mass="20047">MIKQLDTKVVYQNKWMTVREDKILRPSGAEGIYGVVDKPDCAVIMAIDNGQIHLVQQFRYTVQKRCWELPQGAWESRPDADHLELAKGELREETGMDAKEMVYVGAHYIAYGFLNQTCHIYLASGLTDVGKSLDAEEEDLISHPFPVEEFERMIVDGEIKDNVTVAAYGLAKLKKLV</sequence>
<dbReference type="Proteomes" id="UP000071641">
    <property type="component" value="Unassembled WGS sequence"/>
</dbReference>
<evidence type="ECO:0000256" key="2">
    <source>
        <dbReference type="ARBA" id="ARBA00001946"/>
    </source>
</evidence>
<comment type="similarity">
    <text evidence="3">Belongs to the Nudix hydrolase family. NudK subfamily.</text>
</comment>
<evidence type="ECO:0000313" key="10">
    <source>
        <dbReference type="Proteomes" id="UP000071641"/>
    </source>
</evidence>
<dbReference type="SUPFAM" id="SSF55811">
    <property type="entry name" value="Nudix"/>
    <property type="match status" value="1"/>
</dbReference>
<dbReference type="GO" id="GO:0005829">
    <property type="term" value="C:cytosol"/>
    <property type="evidence" value="ECO:0007669"/>
    <property type="project" value="TreeGrafter"/>
</dbReference>
<evidence type="ECO:0000313" key="9">
    <source>
        <dbReference type="EMBL" id="CZF81504.1"/>
    </source>
</evidence>
<dbReference type="InterPro" id="IPR000086">
    <property type="entry name" value="NUDIX_hydrolase_dom"/>
</dbReference>
<name>A0A128F529_9GAMM</name>
<evidence type="ECO:0000256" key="5">
    <source>
        <dbReference type="ARBA" id="ARBA00022801"/>
    </source>
</evidence>
<evidence type="ECO:0000256" key="7">
    <source>
        <dbReference type="ARBA" id="ARBA00032272"/>
    </source>
</evidence>
<dbReference type="CDD" id="cd24161">
    <property type="entry name" value="NUDIX_ADPRase_Ndx2"/>
    <property type="match status" value="1"/>
</dbReference>
<keyword evidence="10" id="KW-1185">Reference proteome</keyword>
<dbReference type="GO" id="GO:0006753">
    <property type="term" value="P:nucleoside phosphate metabolic process"/>
    <property type="evidence" value="ECO:0007669"/>
    <property type="project" value="TreeGrafter"/>
</dbReference>
<gene>
    <name evidence="9" type="primary">nudF_1</name>
    <name evidence="9" type="ORF">GCE9029_02655</name>
</gene>
<dbReference type="OrthoDB" id="177518at2"/>
<proteinExistence type="inferred from homology"/>
<dbReference type="PANTHER" id="PTHR11839:SF18">
    <property type="entry name" value="NUDIX HYDROLASE DOMAIN-CONTAINING PROTEIN"/>
    <property type="match status" value="1"/>
</dbReference>
<keyword evidence="5 9" id="KW-0378">Hydrolase</keyword>
<feature type="domain" description="Nudix hydrolase" evidence="8">
    <location>
        <begin position="37"/>
        <end position="167"/>
    </location>
</feature>
<dbReference type="EMBL" id="FIZX01000002">
    <property type="protein sequence ID" value="CZF81504.1"/>
    <property type="molecule type" value="Genomic_DNA"/>
</dbReference>